<proteinExistence type="predicted"/>
<dbReference type="OrthoDB" id="3030398at2759"/>
<sequence length="210" mass="22303">MPLPLELLKAETLRSICQDLGAGKNLPRNRGDMIAFLEDVDAQGLDSALVDLLQSEPPRKRPRKSIAKRDPAPLAEEPTGRRVRRPTSKAAAADAAAKPRAVSRQGSNNRPRSHGGHFDGVVVSGRSSKATKLFHSSGKGVGAKSGAGHDSQESTDEEDELASQADGSTSGKPSLGEHDGAEETELEDASDKENFTTNDAMAVVEETPIW</sequence>
<dbReference type="EMBL" id="KN832569">
    <property type="protein sequence ID" value="KII84795.1"/>
    <property type="molecule type" value="Genomic_DNA"/>
</dbReference>
<evidence type="ECO:0000313" key="2">
    <source>
        <dbReference type="EMBL" id="KII84795.1"/>
    </source>
</evidence>
<dbReference type="AlphaFoldDB" id="A0A0C9SY53"/>
<gene>
    <name evidence="2" type="ORF">PLICRDRAFT_57315</name>
</gene>
<name>A0A0C9SY53_PLICR</name>
<evidence type="ECO:0000313" key="3">
    <source>
        <dbReference type="Proteomes" id="UP000053263"/>
    </source>
</evidence>
<feature type="region of interest" description="Disordered" evidence="1">
    <location>
        <begin position="52"/>
        <end position="210"/>
    </location>
</feature>
<protein>
    <submittedName>
        <fullName evidence="2">Uncharacterized protein</fullName>
    </submittedName>
</protein>
<organism evidence="2 3">
    <name type="scientific">Plicaturopsis crispa FD-325 SS-3</name>
    <dbReference type="NCBI Taxonomy" id="944288"/>
    <lineage>
        <taxon>Eukaryota</taxon>
        <taxon>Fungi</taxon>
        <taxon>Dikarya</taxon>
        <taxon>Basidiomycota</taxon>
        <taxon>Agaricomycotina</taxon>
        <taxon>Agaricomycetes</taxon>
        <taxon>Agaricomycetidae</taxon>
        <taxon>Amylocorticiales</taxon>
        <taxon>Amylocorticiaceae</taxon>
        <taxon>Plicatura</taxon>
        <taxon>Plicaturopsis crispa</taxon>
    </lineage>
</organism>
<dbReference type="HOGENOM" id="CLU_1310581_0_0_1"/>
<accession>A0A0C9SY53</accession>
<keyword evidence="3" id="KW-1185">Reference proteome</keyword>
<dbReference type="Proteomes" id="UP000053263">
    <property type="component" value="Unassembled WGS sequence"/>
</dbReference>
<evidence type="ECO:0000256" key="1">
    <source>
        <dbReference type="SAM" id="MobiDB-lite"/>
    </source>
</evidence>
<reference evidence="2 3" key="1">
    <citation type="submission" date="2014-06" db="EMBL/GenBank/DDBJ databases">
        <title>Evolutionary Origins and Diversification of the Mycorrhizal Mutualists.</title>
        <authorList>
            <consortium name="DOE Joint Genome Institute"/>
            <consortium name="Mycorrhizal Genomics Consortium"/>
            <person name="Kohler A."/>
            <person name="Kuo A."/>
            <person name="Nagy L.G."/>
            <person name="Floudas D."/>
            <person name="Copeland A."/>
            <person name="Barry K.W."/>
            <person name="Cichocki N."/>
            <person name="Veneault-Fourrey C."/>
            <person name="LaButti K."/>
            <person name="Lindquist E.A."/>
            <person name="Lipzen A."/>
            <person name="Lundell T."/>
            <person name="Morin E."/>
            <person name="Murat C."/>
            <person name="Riley R."/>
            <person name="Ohm R."/>
            <person name="Sun H."/>
            <person name="Tunlid A."/>
            <person name="Henrissat B."/>
            <person name="Grigoriev I.V."/>
            <person name="Hibbett D.S."/>
            <person name="Martin F."/>
        </authorList>
    </citation>
    <scope>NUCLEOTIDE SEQUENCE [LARGE SCALE GENOMIC DNA]</scope>
    <source>
        <strain evidence="2 3">FD-325 SS-3</strain>
    </source>
</reference>